<proteinExistence type="predicted"/>
<feature type="transmembrane region" description="Helical" evidence="1">
    <location>
        <begin position="66"/>
        <end position="88"/>
    </location>
</feature>
<keyword evidence="1" id="KW-0812">Transmembrane</keyword>
<organism evidence="2 3">
    <name type="scientific">Azospirillum argentinense</name>
    <dbReference type="NCBI Taxonomy" id="2970906"/>
    <lineage>
        <taxon>Bacteria</taxon>
        <taxon>Pseudomonadati</taxon>
        <taxon>Pseudomonadota</taxon>
        <taxon>Alphaproteobacteria</taxon>
        <taxon>Rhodospirillales</taxon>
        <taxon>Azospirillaceae</taxon>
        <taxon>Azospirillum</taxon>
    </lineage>
</organism>
<dbReference type="EMBL" id="CP007794">
    <property type="protein sequence ID" value="AIB14360.1"/>
    <property type="molecule type" value="Genomic_DNA"/>
</dbReference>
<gene>
    <name evidence="2" type="ORF">ABAZ39_20805</name>
</gene>
<dbReference type="RefSeq" id="WP_040134580.1">
    <property type="nucleotide sequence ID" value="NZ_CP007794.1"/>
</dbReference>
<name>A0A060DNQ4_9PROT</name>
<dbReference type="KEGG" id="abq:ABAZ39_20805"/>
<keyword evidence="1" id="KW-0472">Membrane</keyword>
<sequence length="165" mass="17637">MERLEDDGGDPRRRWRVIEGGGTPVAVFGAPRDGDARPDGVPDGVVEAAARPIPEDYGLTREDLRIWYAPGRVGVALALAATVGMAAVEAYDAGRLSDPWILGALPGLLTGTLIGGFAGMGLMVLVHWCDPLVGMVWPTYARLRRYRDALAAAVAAERSVNERMP</sequence>
<geneLocation type="plasmid" evidence="2 3">
    <name>AbAZ39_p1</name>
</geneLocation>
<accession>A0A060DNQ4</accession>
<evidence type="ECO:0000313" key="3">
    <source>
        <dbReference type="Proteomes" id="UP000027186"/>
    </source>
</evidence>
<reference evidence="2 3" key="1">
    <citation type="journal article" date="2014" name="Genome Announc.">
        <title>Complete Genome Sequence of the Model Rhizosphere Strain Azospirillum brasilense Az39, Successfully Applied in Agriculture.</title>
        <authorList>
            <person name="Rivera D."/>
            <person name="Revale S."/>
            <person name="Molina R."/>
            <person name="Gualpa J."/>
            <person name="Puente M."/>
            <person name="Maroniche G."/>
            <person name="Paris G."/>
            <person name="Baker D."/>
            <person name="Clavijo B."/>
            <person name="McLay K."/>
            <person name="Spaepen S."/>
            <person name="Perticari A."/>
            <person name="Vazquez M."/>
            <person name="Wisniewski-Dye F."/>
            <person name="Watkins C."/>
            <person name="Martinez-Abarca F."/>
            <person name="Vanderleyden J."/>
            <person name="Cassan F."/>
        </authorList>
    </citation>
    <scope>NUCLEOTIDE SEQUENCE [LARGE SCALE GENOMIC DNA]</scope>
    <source>
        <strain evidence="2 3">Az39</strain>
        <plasmid evidence="2">AbAZ39_p1</plasmid>
    </source>
</reference>
<keyword evidence="2" id="KW-0614">Plasmid</keyword>
<keyword evidence="1" id="KW-1133">Transmembrane helix</keyword>
<protein>
    <submittedName>
        <fullName evidence="2">Uncharacterized protein</fullName>
    </submittedName>
</protein>
<dbReference type="Proteomes" id="UP000027186">
    <property type="component" value="Plasmid AbAZ39_p1"/>
</dbReference>
<dbReference type="AlphaFoldDB" id="A0A060DNQ4"/>
<feature type="transmembrane region" description="Helical" evidence="1">
    <location>
        <begin position="100"/>
        <end position="128"/>
    </location>
</feature>
<evidence type="ECO:0000256" key="1">
    <source>
        <dbReference type="SAM" id="Phobius"/>
    </source>
</evidence>
<evidence type="ECO:0000313" key="2">
    <source>
        <dbReference type="EMBL" id="AIB14360.1"/>
    </source>
</evidence>